<dbReference type="InterPro" id="IPR050289">
    <property type="entry name" value="TorD/DmsD_chaperones"/>
</dbReference>
<gene>
    <name evidence="2" type="ordered locus">WS1433</name>
</gene>
<dbReference type="InterPro" id="IPR020945">
    <property type="entry name" value="DMSO/NO3_reduct_chaperone"/>
</dbReference>
<dbReference type="SUPFAM" id="SSF89155">
    <property type="entry name" value="TorD-like"/>
    <property type="match status" value="1"/>
</dbReference>
<dbReference type="PANTHER" id="PTHR34227">
    <property type="entry name" value="CHAPERONE PROTEIN YCDY"/>
    <property type="match status" value="1"/>
</dbReference>
<evidence type="ECO:0000313" key="2">
    <source>
        <dbReference type="EMBL" id="CAE10494.1"/>
    </source>
</evidence>
<dbReference type="STRING" id="273121.WS1433"/>
<evidence type="ECO:0000313" key="3">
    <source>
        <dbReference type="Proteomes" id="UP000000422"/>
    </source>
</evidence>
<organism evidence="3">
    <name type="scientific">Wolinella succinogenes (strain ATCC 29543 / DSM 1740 / CCUG 13145 / JCM 31913 / LMG 7466 / NCTC 11488 / FDC 602W)</name>
    <name type="common">Vibrio succinogenes</name>
    <dbReference type="NCBI Taxonomy" id="273121"/>
    <lineage>
        <taxon>Bacteria</taxon>
        <taxon>Pseudomonadati</taxon>
        <taxon>Campylobacterota</taxon>
        <taxon>Epsilonproteobacteria</taxon>
        <taxon>Campylobacterales</taxon>
        <taxon>Helicobacteraceae</taxon>
        <taxon>Wolinella</taxon>
    </lineage>
</organism>
<dbReference type="AlphaFoldDB" id="Q7MRD9"/>
<dbReference type="Gene3D" id="1.10.3480.10">
    <property type="entry name" value="TorD-like"/>
    <property type="match status" value="1"/>
</dbReference>
<accession>Q7MRD9</accession>
<dbReference type="KEGG" id="wsu:WS1433"/>
<sequence>MAWVEETQMDYEAFALGAKILSGFFIEPPSLKRFELLKQQGLLQGWFITSPHFANTQGKELWEQSLRYDDSSEIAADFTHLFIADEEYLKAPPYASYYLESSGETFTQESDELSKLYASLNFTPTLYPHEPCDHLASELEFLALLLEQNIANPSPNALLLSFLEYRLTPWSNECLAYLQKNALTPFYQGVGYLTQDLLETLKESLGIKAQKRTIYRSIRVESQE</sequence>
<keyword evidence="1" id="KW-0143">Chaperone</keyword>
<dbReference type="InterPro" id="IPR036411">
    <property type="entry name" value="TorD-like_sf"/>
</dbReference>
<name>Q7MRD9_WOLSU</name>
<evidence type="ECO:0000256" key="1">
    <source>
        <dbReference type="ARBA" id="ARBA00023186"/>
    </source>
</evidence>
<dbReference type="Proteomes" id="UP000000422">
    <property type="component" value="Chromosome"/>
</dbReference>
<dbReference type="HOGENOM" id="CLU_077650_7_0_7"/>
<keyword evidence="3" id="KW-1185">Reference proteome</keyword>
<dbReference type="eggNOG" id="COG3381">
    <property type="taxonomic scope" value="Bacteria"/>
</dbReference>
<protein>
    <submittedName>
        <fullName evidence="2">Uncharacterized protein</fullName>
    </submittedName>
</protein>
<dbReference type="PANTHER" id="PTHR34227:SF1">
    <property type="entry name" value="DIMETHYL SULFOXIDE REDUCTASE CHAPERONE-RELATED"/>
    <property type="match status" value="1"/>
</dbReference>
<dbReference type="EMBL" id="BX571660">
    <property type="protein sequence ID" value="CAE10494.1"/>
    <property type="molecule type" value="Genomic_DNA"/>
</dbReference>
<proteinExistence type="predicted"/>
<reference evidence="2 3" key="1">
    <citation type="journal article" date="2003" name="Proc. Natl. Acad. Sci. U.S.A.">
        <title>Complete genome sequence and analysis of Wolinella succinogenes.</title>
        <authorList>
            <person name="Baar C."/>
            <person name="Eppinger M."/>
            <person name="Raddatz G."/>
            <person name="Simon JM."/>
            <person name="Lanz C."/>
            <person name="Klimmek O."/>
            <person name="Nandakumar R."/>
            <person name="Gross R."/>
            <person name="Rosinus A."/>
            <person name="Keller H."/>
            <person name="Jagtap P."/>
            <person name="Linke B."/>
            <person name="Meyer F."/>
            <person name="Lederer H."/>
            <person name="Schuster S.C."/>
        </authorList>
    </citation>
    <scope>NUCLEOTIDE SEQUENCE [LARGE SCALE GENOMIC DNA]</scope>
    <source>
        <strain evidence="3">ATCC 29543 / DSM 1740 / CCUG 13145 / JCM 31913 / LMG 7466 / NCTC 11488 / FDC 602W</strain>
    </source>
</reference>
<dbReference type="Pfam" id="PF02613">
    <property type="entry name" value="Nitrate_red_del"/>
    <property type="match status" value="1"/>
</dbReference>